<dbReference type="InterPro" id="IPR003593">
    <property type="entry name" value="AAA+_ATPase"/>
</dbReference>
<dbReference type="SUPFAM" id="SSF52540">
    <property type="entry name" value="P-loop containing nucleoside triphosphate hydrolases"/>
    <property type="match status" value="1"/>
</dbReference>
<reference evidence="2" key="1">
    <citation type="submission" date="2020-05" db="EMBL/GenBank/DDBJ databases">
        <authorList>
            <person name="Chiriac C."/>
            <person name="Salcher M."/>
            <person name="Ghai R."/>
            <person name="Kavagutti S V."/>
        </authorList>
    </citation>
    <scope>NUCLEOTIDE SEQUENCE</scope>
</reference>
<dbReference type="Pfam" id="PF09848">
    <property type="entry name" value="SLFN-g3_helicase"/>
    <property type="match status" value="1"/>
</dbReference>
<dbReference type="Gene3D" id="3.40.50.300">
    <property type="entry name" value="P-loop containing nucleotide triphosphate hydrolases"/>
    <property type="match status" value="1"/>
</dbReference>
<dbReference type="InterPro" id="IPR018647">
    <property type="entry name" value="SLFN_3-like_DNA/RNA_helicase"/>
</dbReference>
<organism evidence="2">
    <name type="scientific">freshwater metagenome</name>
    <dbReference type="NCBI Taxonomy" id="449393"/>
    <lineage>
        <taxon>unclassified sequences</taxon>
        <taxon>metagenomes</taxon>
        <taxon>ecological metagenomes</taxon>
    </lineage>
</organism>
<accession>A0A6J7H0Q5</accession>
<feature type="domain" description="AAA+ ATPase" evidence="1">
    <location>
        <begin position="291"/>
        <end position="437"/>
    </location>
</feature>
<name>A0A6J7H0Q5_9ZZZZ</name>
<dbReference type="SMART" id="SM00382">
    <property type="entry name" value="AAA"/>
    <property type="match status" value="1"/>
</dbReference>
<evidence type="ECO:0000313" key="2">
    <source>
        <dbReference type="EMBL" id="CAB4909299.1"/>
    </source>
</evidence>
<dbReference type="EMBL" id="CAFBMR010000017">
    <property type="protein sequence ID" value="CAB4909299.1"/>
    <property type="molecule type" value="Genomic_DNA"/>
</dbReference>
<gene>
    <name evidence="2" type="ORF">UFOPK3610_00667</name>
</gene>
<dbReference type="AlphaFoldDB" id="A0A6J7H0Q5"/>
<dbReference type="InterPro" id="IPR027417">
    <property type="entry name" value="P-loop_NTPase"/>
</dbReference>
<sequence>MRPDRLPESFEIHDMPPPARFFSCCPGGLSVVFLRQSAQGLRSLFETDSVLEQMMAQMLATTGRRPSPGEVRSWKASLPILANDLVAAGLGNVEVLVEHQLPLSSGRIDAILAGHHPISGDPSYVLIELKQWSSAEIYDNEPCLVQIAAYGNSPVLHPVLQVSAYRQYLLDFLPALSGVPERVSAVAYLHNATDQQVLGLRELPSSEQARMFTGQRKGDFMDFLRTKLSTEVGGTDAADSLLGMKSGPSKQLLTVVAAELQERTQFVLLDEQRVAYELVLHEVERARASDSKSVIVVTGGPGTGKSVIALSLLGELARQGRSVLHATGSRSFTLTMRQIAGRGSTRVKGMFKYFNSFMSAERNGLDVLILDEAHRIRETSANRWTRAALRSDRAQVDELLDAARVPVFLLDEYQVVRPGEMGTVAAIEQAAEAKGLRVLRVSLDDQFRCGGSEAYVRWVQHLLGLEEGGPCEWDPDSNFELKTASSPRALEDLLDEKSSEGYGARMTAGYCWRWSDPTPEGGLVNDVVIGDWAHPWNVRADRAVGGFPPSALWASDPAGFSQVGCVYTAQGFEYDWNGVILGPDLVWRTDRWVPVRDANKDPDFKSRTKVSDVEFGLLLINVYKVLLTRGMVGTVVYSCDPETQELLSSLIPT</sequence>
<protein>
    <submittedName>
        <fullName evidence="2">Unannotated protein</fullName>
    </submittedName>
</protein>
<dbReference type="CDD" id="cd00009">
    <property type="entry name" value="AAA"/>
    <property type="match status" value="1"/>
</dbReference>
<evidence type="ECO:0000259" key="1">
    <source>
        <dbReference type="SMART" id="SM00382"/>
    </source>
</evidence>
<proteinExistence type="predicted"/>